<evidence type="ECO:0000256" key="4">
    <source>
        <dbReference type="SAM" id="Phobius"/>
    </source>
</evidence>
<evidence type="ECO:0000259" key="5">
    <source>
        <dbReference type="PROSITE" id="PS50850"/>
    </source>
</evidence>
<dbReference type="GO" id="GO:0022857">
    <property type="term" value="F:transmembrane transporter activity"/>
    <property type="evidence" value="ECO:0007669"/>
    <property type="project" value="InterPro"/>
</dbReference>
<name>A0A066RT62_9GAMM</name>
<keyword evidence="3 4" id="KW-0472">Membrane</keyword>
<keyword evidence="1 4" id="KW-0812">Transmembrane</keyword>
<dbReference type="SUPFAM" id="SSF103473">
    <property type="entry name" value="MFS general substrate transporter"/>
    <property type="match status" value="1"/>
</dbReference>
<evidence type="ECO:0000256" key="3">
    <source>
        <dbReference type="ARBA" id="ARBA00023136"/>
    </source>
</evidence>
<feature type="transmembrane region" description="Helical" evidence="4">
    <location>
        <begin position="79"/>
        <end position="98"/>
    </location>
</feature>
<feature type="domain" description="Major facilitator superfamily (MFS) profile" evidence="5">
    <location>
        <begin position="213"/>
        <end position="400"/>
    </location>
</feature>
<dbReference type="InterPro" id="IPR011701">
    <property type="entry name" value="MFS"/>
</dbReference>
<dbReference type="PROSITE" id="PS50850">
    <property type="entry name" value="MFS"/>
    <property type="match status" value="1"/>
</dbReference>
<dbReference type="RefSeq" id="WP_036750811.1">
    <property type="nucleotide sequence ID" value="NZ_JAGSGC010000012.1"/>
</dbReference>
<dbReference type="OrthoDB" id="9180256at2"/>
<evidence type="ECO:0000256" key="2">
    <source>
        <dbReference type="ARBA" id="ARBA00022989"/>
    </source>
</evidence>
<dbReference type="EMBL" id="JMIB01000010">
    <property type="protein sequence ID" value="KDM92281.1"/>
    <property type="molecule type" value="Genomic_DNA"/>
</dbReference>
<dbReference type="PANTHER" id="PTHR23542:SF1">
    <property type="entry name" value="MAJOR FACILITATOR SUPERFAMILY (MFS) PROFILE DOMAIN-CONTAINING PROTEIN"/>
    <property type="match status" value="1"/>
</dbReference>
<reference evidence="6 7" key="1">
    <citation type="submission" date="2014-04" db="EMBL/GenBank/DDBJ databases">
        <title>Draft genome sequence of Photobacterium halotolerans S2753: a solonamide, ngercheumicin and holomycin producer.</title>
        <authorList>
            <person name="Machado H.R."/>
            <person name="Gram L."/>
        </authorList>
    </citation>
    <scope>NUCLEOTIDE SEQUENCE [LARGE SCALE GENOMIC DNA]</scope>
    <source>
        <strain evidence="6 7">S2753</strain>
    </source>
</reference>
<dbReference type="AlphaFoldDB" id="A0A066RT62"/>
<dbReference type="STRING" id="1654360.EA58_07260"/>
<feature type="transmembrane region" description="Helical" evidence="4">
    <location>
        <begin position="245"/>
        <end position="267"/>
    </location>
</feature>
<organism evidence="6 7">
    <name type="scientific">Photobacterium galatheae</name>
    <dbReference type="NCBI Taxonomy" id="1654360"/>
    <lineage>
        <taxon>Bacteria</taxon>
        <taxon>Pseudomonadati</taxon>
        <taxon>Pseudomonadota</taxon>
        <taxon>Gammaproteobacteria</taxon>
        <taxon>Vibrionales</taxon>
        <taxon>Vibrionaceae</taxon>
        <taxon>Photobacterium</taxon>
    </lineage>
</organism>
<feature type="transmembrane region" description="Helical" evidence="4">
    <location>
        <begin position="104"/>
        <end position="124"/>
    </location>
</feature>
<dbReference type="PANTHER" id="PTHR23542">
    <property type="match status" value="1"/>
</dbReference>
<dbReference type="Gene3D" id="1.20.1250.20">
    <property type="entry name" value="MFS general substrate transporter like domains"/>
    <property type="match status" value="2"/>
</dbReference>
<evidence type="ECO:0000256" key="1">
    <source>
        <dbReference type="ARBA" id="ARBA00022692"/>
    </source>
</evidence>
<evidence type="ECO:0000313" key="7">
    <source>
        <dbReference type="Proteomes" id="UP000027192"/>
    </source>
</evidence>
<feature type="transmembrane region" description="Helical" evidence="4">
    <location>
        <begin position="217"/>
        <end position="239"/>
    </location>
</feature>
<gene>
    <name evidence="6" type="ORF">EA58_07260</name>
</gene>
<evidence type="ECO:0000313" key="6">
    <source>
        <dbReference type="EMBL" id="KDM92281.1"/>
    </source>
</evidence>
<comment type="caution">
    <text evidence="6">The sequence shown here is derived from an EMBL/GenBank/DDBJ whole genome shotgun (WGS) entry which is preliminary data.</text>
</comment>
<feature type="transmembrane region" description="Helical" evidence="4">
    <location>
        <begin position="365"/>
        <end position="386"/>
    </location>
</feature>
<sequence length="400" mass="42146">MPNPYQSLFSTPGALAFTLPGLIARMPTSMAGIGIITMLSQLSGSYWLAGAVAATFTLTMAIIAPQISRAVDRYGQRKILPYAAGLSVAALILLLVSVRLDAPIWTYFLFAALAGFMPSMPAMIRARWTTIYKGDEKLHTAYAFESVMDEVCFIIGPPLAVGLCVSVAPEAGPFAAAVLLGIGVTLFVRQTQTEPPIQDKTDTKRDSALKPLPMKMLMLTLLALGTIVGTVDVISVAFAEQQGEPVAASYVLSAYAAGSCLSGLLFGTLKLKTHLRKQLLLAALATAFTTLPLMLVTGTTTLAVSVFIAGVFFAPTMIVTMGLVEQIVPASQLTEGFTWMITGLGIGIAAGAAGVGWMIDEYGIQAGFTVTMSAGLAVFLIALLCYRLLRPALHAQPVSA</sequence>
<accession>A0A066RT62</accession>
<feature type="transmembrane region" description="Helical" evidence="4">
    <location>
        <begin position="336"/>
        <end position="359"/>
    </location>
</feature>
<protein>
    <submittedName>
        <fullName evidence="6">MFS transporter</fullName>
    </submittedName>
</protein>
<dbReference type="InterPro" id="IPR020846">
    <property type="entry name" value="MFS_dom"/>
</dbReference>
<keyword evidence="2 4" id="KW-1133">Transmembrane helix</keyword>
<dbReference type="Proteomes" id="UP000027192">
    <property type="component" value="Unassembled WGS sequence"/>
</dbReference>
<proteinExistence type="predicted"/>
<keyword evidence="7" id="KW-1185">Reference proteome</keyword>
<feature type="transmembrane region" description="Helical" evidence="4">
    <location>
        <begin position="302"/>
        <end position="324"/>
    </location>
</feature>
<dbReference type="Pfam" id="PF07690">
    <property type="entry name" value="MFS_1"/>
    <property type="match status" value="1"/>
</dbReference>
<feature type="transmembrane region" description="Helical" evidence="4">
    <location>
        <begin position="47"/>
        <end position="67"/>
    </location>
</feature>
<feature type="transmembrane region" description="Helical" evidence="4">
    <location>
        <begin position="279"/>
        <end position="296"/>
    </location>
</feature>
<dbReference type="InterPro" id="IPR036259">
    <property type="entry name" value="MFS_trans_sf"/>
</dbReference>